<feature type="region of interest" description="Disordered" evidence="1">
    <location>
        <begin position="314"/>
        <end position="478"/>
    </location>
</feature>
<dbReference type="VEuPathDB" id="PlasmoDB:PVVCY_0301750"/>
<dbReference type="InterPro" id="IPR006477">
    <property type="entry name" value="Yir_bir_cir"/>
</dbReference>
<dbReference type="KEGG" id="pvv:PVVCY_0301750"/>
<keyword evidence="2" id="KW-0812">Transmembrane</keyword>
<reference evidence="3 4" key="1">
    <citation type="submission" date="2019-01" db="EMBL/GenBank/DDBJ databases">
        <authorList>
            <person name="Ramaprasad A."/>
        </authorList>
    </citation>
    <scope>NUCLEOTIDE SEQUENCE [LARGE SCALE GENOMIC DNA]</scope>
</reference>
<dbReference type="GeneID" id="19962958"/>
<evidence type="ECO:0000313" key="3">
    <source>
        <dbReference type="EMBL" id="VEV54904.1"/>
    </source>
</evidence>
<evidence type="ECO:0000256" key="2">
    <source>
        <dbReference type="SAM" id="Phobius"/>
    </source>
</evidence>
<accession>A0A449BN90</accession>
<keyword evidence="2" id="KW-0472">Membrane</keyword>
<feature type="compositionally biased region" description="Polar residues" evidence="1">
    <location>
        <begin position="547"/>
        <end position="558"/>
    </location>
</feature>
<gene>
    <name evidence="3" type="ORF">PVVCY_0301750</name>
</gene>
<protein>
    <submittedName>
        <fullName evidence="3">PIR protein CIR protein</fullName>
    </submittedName>
</protein>
<dbReference type="Pfam" id="PF06022">
    <property type="entry name" value="Cir_Bir_Yir"/>
    <property type="match status" value="1"/>
</dbReference>
<feature type="region of interest" description="Disordered" evidence="1">
    <location>
        <begin position="265"/>
        <end position="290"/>
    </location>
</feature>
<feature type="compositionally biased region" description="Polar residues" evidence="1">
    <location>
        <begin position="468"/>
        <end position="478"/>
    </location>
</feature>
<feature type="region of interest" description="Disordered" evidence="1">
    <location>
        <begin position="547"/>
        <end position="636"/>
    </location>
</feature>
<evidence type="ECO:0000313" key="4">
    <source>
        <dbReference type="Proteomes" id="UP000290582"/>
    </source>
</evidence>
<dbReference type="Proteomes" id="UP000290582">
    <property type="component" value="Chromosome PVVCY_03"/>
</dbReference>
<feature type="transmembrane region" description="Helical" evidence="2">
    <location>
        <begin position="737"/>
        <end position="760"/>
    </location>
</feature>
<feature type="compositionally biased region" description="Low complexity" evidence="1">
    <location>
        <begin position="342"/>
        <end position="356"/>
    </location>
</feature>
<feature type="transmembrane region" description="Helical" evidence="2">
    <location>
        <begin position="660"/>
        <end position="680"/>
    </location>
</feature>
<dbReference type="AlphaFoldDB" id="A0A449BN90"/>
<sequence length="769" mass="84740">MDINACGTFRELDALFIKYMGNENEFNNEYGSYNEYCPVKNGLRKCENDYEKLTAISGYAYKEFLQNDNIDLESENDLSADFLVMGLCDILYKLSKDPNISLKDSFEKYLGKPIGSFNYWNILRNKKYFIGSNIGIMNGFYLLFKEMCETINTYEKPGVQQYQYVNGATQCYIMYEKLYNVVSRCGPYLRLLDHFKTIYNGFIDAAIKYNNYDESLRSKLIKLSSIDTTKLGYEFNSKGCQKLHNKLAQTTPKIITLATKMLKDGGKRMNDEGSQSAEDNDDEDDDNLDLDEEEDGFELDEEEDDFELDDDLQNTLQETPPAPAPGAQQHTQSALEPAKPVSTPSGTSSSMPGNGSDTTGSKDKIVDGTQSQENTKGSEQTDTSGGTENKANLKNDPSTHLLTSDTNQGNSNDGLVGGTGDTNKGALNIGDGQDDKGGQVGGSNGDQVNQRSLGSSGDGSGSDPVEKGSQSMSGDPVDTGQSFFRITLKGIDKLNTGFKFFEKHKKKIVEAKETINNLYNTSMSNIKTAYDNSRKILNSIIDNISNQPEKVNMPSTLDGNKLGSGGTGAGPPTPNNLPTPQKDSPQSPPGTPHNLKEQTSGPQLPQGPSGKQNSDQNDQGGSKLPVICPVVKPGNPGAEVKGNGATGMGDIYVLKEYKQIGISIIVLLIPIALGIMYKYLSYGWRKELKKKKTMKKVINSIGGKRPMQIIITSSSHKKQTKKSINSVHRKKPPLLNIYKLVQADPIPFINLFFLLIFFVYKRKDNFLEL</sequence>
<organism evidence="3 4">
    <name type="scientific">Plasmodium vinckei vinckei</name>
    <dbReference type="NCBI Taxonomy" id="54757"/>
    <lineage>
        <taxon>Eukaryota</taxon>
        <taxon>Sar</taxon>
        <taxon>Alveolata</taxon>
        <taxon>Apicomplexa</taxon>
        <taxon>Aconoidasida</taxon>
        <taxon>Haemosporida</taxon>
        <taxon>Plasmodiidae</taxon>
        <taxon>Plasmodium</taxon>
        <taxon>Plasmodium (Vinckeia)</taxon>
    </lineage>
</organism>
<feature type="compositionally biased region" description="Polar residues" evidence="1">
    <location>
        <begin position="609"/>
        <end position="620"/>
    </location>
</feature>
<dbReference type="RefSeq" id="XP_037490122.1">
    <property type="nucleotide sequence ID" value="XM_037634931.1"/>
</dbReference>
<dbReference type="OrthoDB" id="373239at2759"/>
<feature type="compositionally biased region" description="Acidic residues" evidence="1">
    <location>
        <begin position="278"/>
        <end position="290"/>
    </location>
</feature>
<name>A0A449BN90_PLAVN</name>
<proteinExistence type="predicted"/>
<feature type="compositionally biased region" description="Polar residues" evidence="1">
    <location>
        <begin position="368"/>
        <end position="413"/>
    </location>
</feature>
<keyword evidence="2" id="KW-1133">Transmembrane helix</keyword>
<dbReference type="EMBL" id="LR215059">
    <property type="protein sequence ID" value="VEV54904.1"/>
    <property type="molecule type" value="Genomic_DNA"/>
</dbReference>
<evidence type="ECO:0000256" key="1">
    <source>
        <dbReference type="SAM" id="MobiDB-lite"/>
    </source>
</evidence>